<keyword evidence="2" id="KW-1185">Reference proteome</keyword>
<comment type="caution">
    <text evidence="1">The sequence shown here is derived from an EMBL/GenBank/DDBJ whole genome shotgun (WGS) entry which is preliminary data.</text>
</comment>
<accession>A0AAV8YY48</accession>
<dbReference type="PANTHER" id="PTHR47326">
    <property type="entry name" value="TRANSPOSABLE ELEMENT TC3 TRANSPOSASE-LIKE PROTEIN"/>
    <property type="match status" value="1"/>
</dbReference>
<reference evidence="1" key="1">
    <citation type="journal article" date="2023" name="Insect Mol. Biol.">
        <title>Genome sequencing provides insights into the evolution of gene families encoding plant cell wall-degrading enzymes in longhorned beetles.</title>
        <authorList>
            <person name="Shin N.R."/>
            <person name="Okamura Y."/>
            <person name="Kirsch R."/>
            <person name="Pauchet Y."/>
        </authorList>
    </citation>
    <scope>NUCLEOTIDE SEQUENCE</scope>
    <source>
        <strain evidence="1">AMC_N1</strain>
    </source>
</reference>
<evidence type="ECO:0000313" key="2">
    <source>
        <dbReference type="Proteomes" id="UP001162162"/>
    </source>
</evidence>
<dbReference type="PANTHER" id="PTHR47326:SF1">
    <property type="entry name" value="HTH PSQ-TYPE DOMAIN-CONTAINING PROTEIN"/>
    <property type="match status" value="1"/>
</dbReference>
<dbReference type="AlphaFoldDB" id="A0AAV8YY48"/>
<organism evidence="1 2">
    <name type="scientific">Aromia moschata</name>
    <dbReference type="NCBI Taxonomy" id="1265417"/>
    <lineage>
        <taxon>Eukaryota</taxon>
        <taxon>Metazoa</taxon>
        <taxon>Ecdysozoa</taxon>
        <taxon>Arthropoda</taxon>
        <taxon>Hexapoda</taxon>
        <taxon>Insecta</taxon>
        <taxon>Pterygota</taxon>
        <taxon>Neoptera</taxon>
        <taxon>Endopterygota</taxon>
        <taxon>Coleoptera</taxon>
        <taxon>Polyphaga</taxon>
        <taxon>Cucujiformia</taxon>
        <taxon>Chrysomeloidea</taxon>
        <taxon>Cerambycidae</taxon>
        <taxon>Cerambycinae</taxon>
        <taxon>Callichromatini</taxon>
        <taxon>Aromia</taxon>
    </lineage>
</organism>
<evidence type="ECO:0000313" key="1">
    <source>
        <dbReference type="EMBL" id="KAJ8955991.1"/>
    </source>
</evidence>
<sequence>MPLFTREYQIDMLLVYEEAIKNRRKAKALYGKRYPDRAQPDDKYFLWFERPLKTERIEEEPNEFVVREEADINTLACIEVDPTTSVRQIAANIEIGRESVRKIFKKHKKPFKYQVHHHLYEADHQRRLEVCGSMYRTISSLCISGNAVQHKKYEDEEEEEEWDGRLSPSPHPAKILTIPEANSAICRETTALRQFDNKLIELRTLNRGRSGMGQKKPPPLCTTGYGCISVLKGCAWVV</sequence>
<protein>
    <submittedName>
        <fullName evidence="1">Uncharacterized protein</fullName>
    </submittedName>
</protein>
<dbReference type="EMBL" id="JAPWTK010000034">
    <property type="protein sequence ID" value="KAJ8955991.1"/>
    <property type="molecule type" value="Genomic_DNA"/>
</dbReference>
<name>A0AAV8YY48_9CUCU</name>
<proteinExistence type="predicted"/>
<dbReference type="Proteomes" id="UP001162162">
    <property type="component" value="Unassembled WGS sequence"/>
</dbReference>
<gene>
    <name evidence="1" type="ORF">NQ318_006262</name>
</gene>